<evidence type="ECO:0000313" key="3">
    <source>
        <dbReference type="EMBL" id="OUD09564.1"/>
    </source>
</evidence>
<evidence type="ECO:0000256" key="2">
    <source>
        <dbReference type="RuleBase" id="RU003707"/>
    </source>
</evidence>
<dbReference type="CDD" id="cd06558">
    <property type="entry name" value="crotonase-like"/>
    <property type="match status" value="1"/>
</dbReference>
<dbReference type="SUPFAM" id="SSF52096">
    <property type="entry name" value="ClpP/crotonase"/>
    <property type="match status" value="1"/>
</dbReference>
<dbReference type="Pfam" id="PF00378">
    <property type="entry name" value="ECH_1"/>
    <property type="match status" value="1"/>
</dbReference>
<comment type="caution">
    <text evidence="3">The sequence shown here is derived from an EMBL/GenBank/DDBJ whole genome shotgun (WGS) entry which is preliminary data.</text>
</comment>
<dbReference type="Gene3D" id="3.90.226.10">
    <property type="entry name" value="2-enoyl-CoA Hydratase, Chain A, domain 1"/>
    <property type="match status" value="1"/>
</dbReference>
<evidence type="ECO:0000256" key="1">
    <source>
        <dbReference type="ARBA" id="ARBA00005254"/>
    </source>
</evidence>
<sequence length="203" mass="21576">MIRVDRNDDVWTVTIDRADKANALTEDMLKELTDIAIAARDIKVFILTGAGRVFSAGADLDQAAKGLAVSDQWETLSSAIAEIKGLSVAALNGTVAGGAFGMVLACDVRVSVGAAKFFYPVMRLGFLPQPSDVRRMVEFVGPSRAKLILMGGQKILADEALSIGLIDRIIDDEDVLGAAMLLSQDAQLAKQSHVAAIKSMIQS</sequence>
<reference evidence="3 4" key="1">
    <citation type="submission" date="2016-12" db="EMBL/GenBank/DDBJ databases">
        <title>The draft genome sequence of HSLHS2.</title>
        <authorList>
            <person name="Hu D."/>
            <person name="Wang L."/>
            <person name="Shao Z."/>
        </authorList>
    </citation>
    <scope>NUCLEOTIDE SEQUENCE [LARGE SCALE GENOMIC DNA]</scope>
    <source>
        <strain evidence="3">MCCC 1A06712</strain>
    </source>
</reference>
<dbReference type="AlphaFoldDB" id="A0A251WZS3"/>
<dbReference type="OrthoDB" id="7848551at2"/>
<dbReference type="RefSeq" id="WP_086450904.1">
    <property type="nucleotide sequence ID" value="NZ_MSPP01000002.1"/>
</dbReference>
<dbReference type="InterPro" id="IPR018376">
    <property type="entry name" value="Enoyl-CoA_hyd/isom_CS"/>
</dbReference>
<dbReference type="Proteomes" id="UP000194664">
    <property type="component" value="Unassembled WGS sequence"/>
</dbReference>
<dbReference type="GO" id="GO:0006635">
    <property type="term" value="P:fatty acid beta-oxidation"/>
    <property type="evidence" value="ECO:0007669"/>
    <property type="project" value="TreeGrafter"/>
</dbReference>
<dbReference type="GO" id="GO:0003824">
    <property type="term" value="F:catalytic activity"/>
    <property type="evidence" value="ECO:0007669"/>
    <property type="project" value="InterPro"/>
</dbReference>
<protein>
    <submittedName>
        <fullName evidence="3">Enoyl-CoA hydratase</fullName>
    </submittedName>
</protein>
<dbReference type="PANTHER" id="PTHR11941">
    <property type="entry name" value="ENOYL-COA HYDRATASE-RELATED"/>
    <property type="match status" value="1"/>
</dbReference>
<comment type="similarity">
    <text evidence="1 2">Belongs to the enoyl-CoA hydratase/isomerase family.</text>
</comment>
<evidence type="ECO:0000313" key="4">
    <source>
        <dbReference type="Proteomes" id="UP000194664"/>
    </source>
</evidence>
<proteinExistence type="inferred from homology"/>
<dbReference type="InterPro" id="IPR001753">
    <property type="entry name" value="Enoyl-CoA_hydra/iso"/>
</dbReference>
<name>A0A251WZS3_9RHOB</name>
<gene>
    <name evidence="3" type="ORF">BVC71_06855</name>
</gene>
<keyword evidence="4" id="KW-1185">Reference proteome</keyword>
<dbReference type="PROSITE" id="PS00166">
    <property type="entry name" value="ENOYL_COA_HYDRATASE"/>
    <property type="match status" value="1"/>
</dbReference>
<organism evidence="3 4">
    <name type="scientific">Marivivens niveibacter</name>
    <dbReference type="NCBI Taxonomy" id="1930667"/>
    <lineage>
        <taxon>Bacteria</taxon>
        <taxon>Pseudomonadati</taxon>
        <taxon>Pseudomonadota</taxon>
        <taxon>Alphaproteobacteria</taxon>
        <taxon>Rhodobacterales</taxon>
        <taxon>Paracoccaceae</taxon>
        <taxon>Marivivens group</taxon>
        <taxon>Marivivens</taxon>
    </lineage>
</organism>
<accession>A0A251WZS3</accession>
<dbReference type="EMBL" id="MSPP01000002">
    <property type="protein sequence ID" value="OUD09564.1"/>
    <property type="molecule type" value="Genomic_DNA"/>
</dbReference>
<dbReference type="PANTHER" id="PTHR11941:SF54">
    <property type="entry name" value="ENOYL-COA HYDRATASE, MITOCHONDRIAL"/>
    <property type="match status" value="1"/>
</dbReference>
<dbReference type="InterPro" id="IPR029045">
    <property type="entry name" value="ClpP/crotonase-like_dom_sf"/>
</dbReference>